<dbReference type="RefSeq" id="WP_183732003.1">
    <property type="nucleotide sequence ID" value="NZ_JACHID010000008.1"/>
</dbReference>
<organism evidence="6 7">
    <name type="scientific">Desulfurispira natronophila</name>
    <dbReference type="NCBI Taxonomy" id="682562"/>
    <lineage>
        <taxon>Bacteria</taxon>
        <taxon>Pseudomonadati</taxon>
        <taxon>Chrysiogenota</taxon>
        <taxon>Chrysiogenia</taxon>
        <taxon>Chrysiogenales</taxon>
        <taxon>Chrysiogenaceae</taxon>
        <taxon>Desulfurispira</taxon>
    </lineage>
</organism>
<dbReference type="InterPro" id="IPR014284">
    <property type="entry name" value="RNA_pol_sigma-70_dom"/>
</dbReference>
<dbReference type="Pfam" id="PF04545">
    <property type="entry name" value="Sigma70_r4"/>
    <property type="match status" value="1"/>
</dbReference>
<dbReference type="InterPro" id="IPR007630">
    <property type="entry name" value="RNA_pol_sigma70_r4"/>
</dbReference>
<sequence length="311" mass="35551">MMSQSPSSPGNEDLQGSSPLFHQDVLKHTALGHFSASGDSLRDYLRRISKLPLLSADEEKALARRIAKGDREAYRILVESNLRFVVKVSMKYRDIGINLLDLINEGNVGLLEAARRFDPERGTRFITYAVWWIKQSIIQAIIATSNTVRLPGKQARYANKINVAKRDFARDHDGREPTEKELLDEYGLDTSNVEDILRATRSYVSLDNPIAEGDDRTLKDTLENPPEASTEEEFIRRKVAEEIREILTELEVRDATVVDMRFGITEGVPQTLEEVGTQLALSKERVRQIEERALKRLRRKALNRKLFEYLQ</sequence>
<dbReference type="InterPro" id="IPR036388">
    <property type="entry name" value="WH-like_DNA-bd_sf"/>
</dbReference>
<dbReference type="PRINTS" id="PR00046">
    <property type="entry name" value="SIGMA70FCT"/>
</dbReference>
<keyword evidence="4" id="KW-0804">Transcription</keyword>
<evidence type="ECO:0000256" key="3">
    <source>
        <dbReference type="ARBA" id="ARBA00023125"/>
    </source>
</evidence>
<dbReference type="PROSITE" id="PS00716">
    <property type="entry name" value="SIGMA70_2"/>
    <property type="match status" value="1"/>
</dbReference>
<dbReference type="Pfam" id="PF00140">
    <property type="entry name" value="Sigma70_r1_2"/>
    <property type="match status" value="1"/>
</dbReference>
<dbReference type="InterPro" id="IPR007627">
    <property type="entry name" value="RNA_pol_sigma70_r2"/>
</dbReference>
<dbReference type="InterPro" id="IPR000943">
    <property type="entry name" value="RNA_pol_sigma70"/>
</dbReference>
<keyword evidence="3" id="KW-0238">DNA-binding</keyword>
<dbReference type="SUPFAM" id="SSF88946">
    <property type="entry name" value="Sigma2 domain of RNA polymerase sigma factors"/>
    <property type="match status" value="1"/>
</dbReference>
<dbReference type="GO" id="GO:0016987">
    <property type="term" value="F:sigma factor activity"/>
    <property type="evidence" value="ECO:0007669"/>
    <property type="project" value="UniProtKB-KW"/>
</dbReference>
<evidence type="ECO:0000256" key="2">
    <source>
        <dbReference type="ARBA" id="ARBA00023082"/>
    </source>
</evidence>
<dbReference type="InterPro" id="IPR009042">
    <property type="entry name" value="RNA_pol_sigma70_r1_2"/>
</dbReference>
<evidence type="ECO:0000313" key="7">
    <source>
        <dbReference type="Proteomes" id="UP000528322"/>
    </source>
</evidence>
<proteinExistence type="predicted"/>
<dbReference type="Pfam" id="PF04542">
    <property type="entry name" value="Sigma70_r2"/>
    <property type="match status" value="1"/>
</dbReference>
<dbReference type="CDD" id="cd06171">
    <property type="entry name" value="Sigma70_r4"/>
    <property type="match status" value="1"/>
</dbReference>
<dbReference type="Proteomes" id="UP000528322">
    <property type="component" value="Unassembled WGS sequence"/>
</dbReference>
<dbReference type="InterPro" id="IPR007624">
    <property type="entry name" value="RNA_pol_sigma70_r3"/>
</dbReference>
<name>A0A7W7Y4T2_9BACT</name>
<evidence type="ECO:0000313" key="6">
    <source>
        <dbReference type="EMBL" id="MBB5022100.1"/>
    </source>
</evidence>
<protein>
    <submittedName>
        <fullName evidence="6">RNA polymerase primary sigma factor</fullName>
    </submittedName>
</protein>
<dbReference type="InterPro" id="IPR050239">
    <property type="entry name" value="Sigma-70_RNA_pol_init_factors"/>
</dbReference>
<evidence type="ECO:0000256" key="4">
    <source>
        <dbReference type="ARBA" id="ARBA00023163"/>
    </source>
</evidence>
<dbReference type="Pfam" id="PF04539">
    <property type="entry name" value="Sigma70_r3"/>
    <property type="match status" value="1"/>
</dbReference>
<dbReference type="Gene3D" id="1.10.601.10">
    <property type="entry name" value="RNA Polymerase Primary Sigma Factor"/>
    <property type="match status" value="1"/>
</dbReference>
<keyword evidence="2" id="KW-0731">Sigma factor</keyword>
<dbReference type="AlphaFoldDB" id="A0A7W7Y4T2"/>
<keyword evidence="1" id="KW-0805">Transcription regulation</keyword>
<dbReference type="NCBIfam" id="TIGR02937">
    <property type="entry name" value="sigma70-ECF"/>
    <property type="match status" value="1"/>
</dbReference>
<dbReference type="EMBL" id="JACHID010000008">
    <property type="protein sequence ID" value="MBB5022100.1"/>
    <property type="molecule type" value="Genomic_DNA"/>
</dbReference>
<dbReference type="Gene3D" id="1.10.10.10">
    <property type="entry name" value="Winged helix-like DNA-binding domain superfamily/Winged helix DNA-binding domain"/>
    <property type="match status" value="2"/>
</dbReference>
<dbReference type="GO" id="GO:0003677">
    <property type="term" value="F:DNA binding"/>
    <property type="evidence" value="ECO:0007669"/>
    <property type="project" value="UniProtKB-KW"/>
</dbReference>
<dbReference type="PANTHER" id="PTHR30603:SF47">
    <property type="entry name" value="RNA POLYMERASE SIGMA FACTOR SIGD, CHLOROPLASTIC"/>
    <property type="match status" value="1"/>
</dbReference>
<dbReference type="PANTHER" id="PTHR30603">
    <property type="entry name" value="RNA POLYMERASE SIGMA FACTOR RPO"/>
    <property type="match status" value="1"/>
</dbReference>
<dbReference type="SUPFAM" id="SSF88659">
    <property type="entry name" value="Sigma3 and sigma4 domains of RNA polymerase sigma factors"/>
    <property type="match status" value="2"/>
</dbReference>
<accession>A0A7W7Y4T2</accession>
<dbReference type="InterPro" id="IPR013324">
    <property type="entry name" value="RNA_pol_sigma_r3/r4-like"/>
</dbReference>
<gene>
    <name evidence="6" type="ORF">HNR37_001428</name>
</gene>
<evidence type="ECO:0000259" key="5">
    <source>
        <dbReference type="PROSITE" id="PS00716"/>
    </source>
</evidence>
<dbReference type="InterPro" id="IPR013325">
    <property type="entry name" value="RNA_pol_sigma_r2"/>
</dbReference>
<reference evidence="6 7" key="1">
    <citation type="submission" date="2020-08" db="EMBL/GenBank/DDBJ databases">
        <title>Genomic Encyclopedia of Type Strains, Phase IV (KMG-IV): sequencing the most valuable type-strain genomes for metagenomic binning, comparative biology and taxonomic classification.</title>
        <authorList>
            <person name="Goeker M."/>
        </authorList>
    </citation>
    <scope>NUCLEOTIDE SEQUENCE [LARGE SCALE GENOMIC DNA]</scope>
    <source>
        <strain evidence="6 7">DSM 22071</strain>
    </source>
</reference>
<evidence type="ECO:0000256" key="1">
    <source>
        <dbReference type="ARBA" id="ARBA00023015"/>
    </source>
</evidence>
<comment type="caution">
    <text evidence="6">The sequence shown here is derived from an EMBL/GenBank/DDBJ whole genome shotgun (WGS) entry which is preliminary data.</text>
</comment>
<dbReference type="GO" id="GO:0006352">
    <property type="term" value="P:DNA-templated transcription initiation"/>
    <property type="evidence" value="ECO:0007669"/>
    <property type="project" value="InterPro"/>
</dbReference>
<keyword evidence="7" id="KW-1185">Reference proteome</keyword>
<feature type="domain" description="RNA polymerase sigma-70" evidence="5">
    <location>
        <begin position="271"/>
        <end position="297"/>
    </location>
</feature>